<sequence>MAHTDRDYLRWYREHHDCTYRPGRSWSPSELCPPQSCEICDNFSRQRFCVSLAAYSAWAKDRRREERTKARQALRECRDWDDLVICYRRPYFD</sequence>
<evidence type="ECO:0000313" key="1">
    <source>
        <dbReference type="EMBL" id="AID18230.1"/>
    </source>
</evidence>
<dbReference type="Proteomes" id="UP000027390">
    <property type="component" value="Segment"/>
</dbReference>
<proteinExistence type="predicted"/>
<accession>A0A068CD54</accession>
<gene>
    <name evidence="1" type="primary">156</name>
    <name evidence="1" type="ORF">PBI_WILLIS_156</name>
</gene>
<dbReference type="EMBL" id="KJ595575">
    <property type="protein sequence ID" value="AID18230.1"/>
    <property type="molecule type" value="Genomic_DNA"/>
</dbReference>
<protein>
    <submittedName>
        <fullName evidence="1">Uncharacterized protein</fullName>
    </submittedName>
</protein>
<organism evidence="1 2">
    <name type="scientific">Mycobacterium phage Willis</name>
    <dbReference type="NCBI Taxonomy" id="1486404"/>
    <lineage>
        <taxon>Viruses</taxon>
        <taxon>Duplodnaviria</taxon>
        <taxon>Heunggongvirae</taxon>
        <taxon>Uroviricota</taxon>
        <taxon>Caudoviricetes</taxon>
        <taxon>Ceeclamvirinae</taxon>
        <taxon>Bixzunavirus</taxon>
        <taxon>Bixzunavirus Bxz1</taxon>
    </lineage>
</organism>
<evidence type="ECO:0000313" key="2">
    <source>
        <dbReference type="Proteomes" id="UP000027390"/>
    </source>
</evidence>
<reference evidence="1 2" key="1">
    <citation type="submission" date="2014-03" db="EMBL/GenBank/DDBJ databases">
        <authorList>
            <person name="Churilla B.M."/>
            <person name="Abrahim M.R."/>
            <person name="Burke K.A."/>
            <person name="Yu V.J."/>
            <person name="Adkins N.L."/>
            <person name="Cohen K.L."/>
            <person name="Colicchio M.A."/>
            <person name="Fasoranti T.O."/>
            <person name="Genkil J.S."/>
            <person name="Kramer Z.J."/>
            <person name="Prout A.K."/>
            <person name="Schafer C.E."/>
            <person name="Schwarz A.G."/>
            <person name="Tish M."/>
            <person name="Vispute N."/>
            <person name="Wilkes K.E."/>
            <person name="Williams C.R."/>
            <person name="Xiao X."/>
            <person name="Yoder B.A."/>
            <person name="Lapin J.S."/>
            <person name="Ott C.T."/>
            <person name="Walburn T.D."/>
            <person name="Bradley K.W."/>
            <person name="Clarke D.Q."/>
            <person name="Lewis M.F."/>
            <person name="Barker L.P."/>
            <person name="Bailey C."/>
            <person name="Asai D.J."/>
            <person name="Bowman C.A."/>
            <person name="Russell D.A."/>
            <person name="Pope W.H."/>
            <person name="Jacobs-Sera D."/>
            <person name="Hendrix R.W."/>
            <person name="Hatfull G.F."/>
        </authorList>
    </citation>
    <scope>NUCLEOTIDE SEQUENCE [LARGE SCALE GENOMIC DNA]</scope>
</reference>
<name>A0A068CD54_9CAUD</name>